<dbReference type="PANTHER" id="PTHR30529:SF3">
    <property type="entry name" value="CYTOCHROME B561 HOMOLOG 1"/>
    <property type="match status" value="1"/>
</dbReference>
<dbReference type="KEGG" id="fam:OYT1_ch0926"/>
<dbReference type="SUPFAM" id="SSF81342">
    <property type="entry name" value="Transmembrane di-heme cytochromes"/>
    <property type="match status" value="1"/>
</dbReference>
<keyword evidence="10" id="KW-0408">Iron</keyword>
<keyword evidence="4" id="KW-1003">Cell membrane</keyword>
<dbReference type="GO" id="GO:0020037">
    <property type="term" value="F:heme binding"/>
    <property type="evidence" value="ECO:0007669"/>
    <property type="project" value="TreeGrafter"/>
</dbReference>
<feature type="transmembrane region" description="Helical" evidence="13">
    <location>
        <begin position="15"/>
        <end position="33"/>
    </location>
</feature>
<keyword evidence="5" id="KW-0349">Heme</keyword>
<keyword evidence="8" id="KW-0249">Electron transport</keyword>
<gene>
    <name evidence="15" type="ORF">OYT1_ch0926</name>
</gene>
<feature type="domain" description="Cytochrome b561 bacterial/Ni-hydrogenase" evidence="14">
    <location>
        <begin position="8"/>
        <end position="178"/>
    </location>
</feature>
<feature type="transmembrane region" description="Helical" evidence="13">
    <location>
        <begin position="88"/>
        <end position="106"/>
    </location>
</feature>
<dbReference type="AlphaFoldDB" id="A0A2Z6GAU5"/>
<keyword evidence="16" id="KW-1185">Reference proteome</keyword>
<evidence type="ECO:0000313" key="15">
    <source>
        <dbReference type="EMBL" id="BBE50489.1"/>
    </source>
</evidence>
<keyword evidence="9 13" id="KW-1133">Transmembrane helix</keyword>
<dbReference type="GO" id="GO:0005886">
    <property type="term" value="C:plasma membrane"/>
    <property type="evidence" value="ECO:0007669"/>
    <property type="project" value="UniProtKB-SubCell"/>
</dbReference>
<dbReference type="OrthoDB" id="8723024at2"/>
<accession>A0A2Z6GAU5</accession>
<evidence type="ECO:0000256" key="10">
    <source>
        <dbReference type="ARBA" id="ARBA00023004"/>
    </source>
</evidence>
<name>A0A2Z6GAU5_9PROT</name>
<evidence type="ECO:0000259" key="14">
    <source>
        <dbReference type="Pfam" id="PF01292"/>
    </source>
</evidence>
<proteinExistence type="inferred from homology"/>
<dbReference type="PANTHER" id="PTHR30529">
    <property type="entry name" value="CYTOCHROME B561"/>
    <property type="match status" value="1"/>
</dbReference>
<evidence type="ECO:0000256" key="2">
    <source>
        <dbReference type="ARBA" id="ARBA00004651"/>
    </source>
</evidence>
<dbReference type="RefSeq" id="WP_062626959.1">
    <property type="nucleotide sequence ID" value="NZ_AP018738.1"/>
</dbReference>
<dbReference type="InterPro" id="IPR052168">
    <property type="entry name" value="Cytochrome_b561_oxidase"/>
</dbReference>
<dbReference type="GO" id="GO:0009055">
    <property type="term" value="F:electron transfer activity"/>
    <property type="evidence" value="ECO:0007669"/>
    <property type="project" value="InterPro"/>
</dbReference>
<evidence type="ECO:0000256" key="13">
    <source>
        <dbReference type="SAM" id="Phobius"/>
    </source>
</evidence>
<dbReference type="Gene3D" id="1.20.950.20">
    <property type="entry name" value="Transmembrane di-heme cytochromes, Chain C"/>
    <property type="match status" value="1"/>
</dbReference>
<evidence type="ECO:0000313" key="16">
    <source>
        <dbReference type="Proteomes" id="UP000033070"/>
    </source>
</evidence>
<evidence type="ECO:0000256" key="4">
    <source>
        <dbReference type="ARBA" id="ARBA00022475"/>
    </source>
</evidence>
<reference evidence="15 16" key="1">
    <citation type="submission" date="2018-06" db="EMBL/GenBank/DDBJ databases">
        <title>OYT1 Genome Sequencing.</title>
        <authorList>
            <person name="Kato S."/>
            <person name="Itoh T."/>
            <person name="Ohkuma M."/>
        </authorList>
    </citation>
    <scope>NUCLEOTIDE SEQUENCE [LARGE SCALE GENOMIC DNA]</scope>
    <source>
        <strain evidence="15 16">OYT1</strain>
    </source>
</reference>
<evidence type="ECO:0000256" key="8">
    <source>
        <dbReference type="ARBA" id="ARBA00022982"/>
    </source>
</evidence>
<evidence type="ECO:0000256" key="11">
    <source>
        <dbReference type="ARBA" id="ARBA00023136"/>
    </source>
</evidence>
<evidence type="ECO:0000256" key="9">
    <source>
        <dbReference type="ARBA" id="ARBA00022989"/>
    </source>
</evidence>
<comment type="similarity">
    <text evidence="12">Belongs to the cytochrome b561 family.</text>
</comment>
<evidence type="ECO:0000256" key="6">
    <source>
        <dbReference type="ARBA" id="ARBA00022692"/>
    </source>
</evidence>
<comment type="cofactor">
    <cofactor evidence="1">
        <name>heme b</name>
        <dbReference type="ChEBI" id="CHEBI:60344"/>
    </cofactor>
</comment>
<feature type="transmembrane region" description="Helical" evidence="13">
    <location>
        <begin position="45"/>
        <end position="68"/>
    </location>
</feature>
<dbReference type="InterPro" id="IPR016174">
    <property type="entry name" value="Di-haem_cyt_TM"/>
</dbReference>
<feature type="transmembrane region" description="Helical" evidence="13">
    <location>
        <begin position="148"/>
        <end position="168"/>
    </location>
</feature>
<protein>
    <submittedName>
        <fullName evidence="15">Cytochrome b561</fullName>
    </submittedName>
</protein>
<keyword evidence="11 13" id="KW-0472">Membrane</keyword>
<comment type="subcellular location">
    <subcellularLocation>
        <location evidence="2">Cell membrane</location>
        <topology evidence="2">Multi-pass membrane protein</topology>
    </subcellularLocation>
</comment>
<dbReference type="STRING" id="1188319.OYT1_01794"/>
<dbReference type="GO" id="GO:0046872">
    <property type="term" value="F:metal ion binding"/>
    <property type="evidence" value="ECO:0007669"/>
    <property type="project" value="UniProtKB-KW"/>
</dbReference>
<organism evidence="15 16">
    <name type="scientific">Ferriphaselus amnicola</name>
    <dbReference type="NCBI Taxonomy" id="1188319"/>
    <lineage>
        <taxon>Bacteria</taxon>
        <taxon>Pseudomonadati</taxon>
        <taxon>Pseudomonadota</taxon>
        <taxon>Betaproteobacteria</taxon>
        <taxon>Nitrosomonadales</taxon>
        <taxon>Gallionellaceae</taxon>
        <taxon>Ferriphaselus</taxon>
    </lineage>
</organism>
<sequence length="180" mass="20270">MWRNSFTHFGVISRVLHWGMTLLIIVALLGVELHELFPKGTELRTALMTAHFQAGLLVFALVWVRLLNAVTDRAPRIEPVSTVGKEKLAALVKFGLYFCMIALPVLGVLNMQAADKPLAFFGMALPVMIDVNKVMAHDLKELHETMGNVMIGLILLHVVAAFWHHFVLHDTTLQRMLRPR</sequence>
<keyword evidence="3" id="KW-0813">Transport</keyword>
<dbReference type="EMBL" id="AP018738">
    <property type="protein sequence ID" value="BBE50489.1"/>
    <property type="molecule type" value="Genomic_DNA"/>
</dbReference>
<evidence type="ECO:0000256" key="3">
    <source>
        <dbReference type="ARBA" id="ARBA00022448"/>
    </source>
</evidence>
<dbReference type="InterPro" id="IPR011577">
    <property type="entry name" value="Cyt_b561_bac/Ni-Hgenase"/>
</dbReference>
<evidence type="ECO:0000256" key="7">
    <source>
        <dbReference type="ARBA" id="ARBA00022723"/>
    </source>
</evidence>
<evidence type="ECO:0000256" key="5">
    <source>
        <dbReference type="ARBA" id="ARBA00022617"/>
    </source>
</evidence>
<dbReference type="Proteomes" id="UP000033070">
    <property type="component" value="Chromosome"/>
</dbReference>
<keyword evidence="6 13" id="KW-0812">Transmembrane</keyword>
<evidence type="ECO:0000256" key="12">
    <source>
        <dbReference type="ARBA" id="ARBA00037975"/>
    </source>
</evidence>
<dbReference type="GO" id="GO:0022904">
    <property type="term" value="P:respiratory electron transport chain"/>
    <property type="evidence" value="ECO:0007669"/>
    <property type="project" value="InterPro"/>
</dbReference>
<dbReference type="Pfam" id="PF01292">
    <property type="entry name" value="Ni_hydr_CYTB"/>
    <property type="match status" value="1"/>
</dbReference>
<evidence type="ECO:0000256" key="1">
    <source>
        <dbReference type="ARBA" id="ARBA00001970"/>
    </source>
</evidence>
<keyword evidence="7" id="KW-0479">Metal-binding</keyword>